<dbReference type="Gene3D" id="3.60.15.10">
    <property type="entry name" value="Ribonuclease Z/Hydroxyacylglutathione hydrolase-like"/>
    <property type="match status" value="1"/>
</dbReference>
<name>A0A9P7FV84_9AGAR</name>
<reference evidence="1" key="2">
    <citation type="submission" date="2021-10" db="EMBL/GenBank/DDBJ databases">
        <title>Phylogenomics reveals ancestral predisposition of the termite-cultivated fungus Termitomyces towards a domesticated lifestyle.</title>
        <authorList>
            <person name="Auxier B."/>
            <person name="Grum-Grzhimaylo A."/>
            <person name="Cardenas M.E."/>
            <person name="Lodge J.D."/>
            <person name="Laessoe T."/>
            <person name="Pedersen O."/>
            <person name="Smith M.E."/>
            <person name="Kuyper T.W."/>
            <person name="Franco-Molano E.A."/>
            <person name="Baroni T.J."/>
            <person name="Aanen D.K."/>
        </authorList>
    </citation>
    <scope>NUCLEOTIDE SEQUENCE</scope>
    <source>
        <strain evidence="1">D49</strain>
    </source>
</reference>
<dbReference type="GO" id="GO:0047555">
    <property type="term" value="F:3',5'-cyclic-GMP phosphodiesterase activity"/>
    <property type="evidence" value="ECO:0007669"/>
    <property type="project" value="TreeGrafter"/>
</dbReference>
<dbReference type="PANTHER" id="PTHR28283">
    <property type="entry name" value="3',5'-CYCLIC-NUCLEOTIDE PHOSPHODIESTERASE 1"/>
    <property type="match status" value="1"/>
</dbReference>
<evidence type="ECO:0000313" key="1">
    <source>
        <dbReference type="EMBL" id="KAG5637714.1"/>
    </source>
</evidence>
<comment type="caution">
    <text evidence="1">The sequence shown here is derived from an EMBL/GenBank/DDBJ whole genome shotgun (WGS) entry which is preliminary data.</text>
</comment>
<dbReference type="InterPro" id="IPR036866">
    <property type="entry name" value="RibonucZ/Hydroxyglut_hydro"/>
</dbReference>
<evidence type="ECO:0008006" key="3">
    <source>
        <dbReference type="Google" id="ProtNLM"/>
    </source>
</evidence>
<dbReference type="Proteomes" id="UP000717328">
    <property type="component" value="Unassembled WGS sequence"/>
</dbReference>
<sequence>MTLPPAEPSPIHPLLMPTFDLVVIGSGGGPDETNLSAYLFKPHDAAWQDGIIALDAGSAQGALSQLLYRNPLLFNSRYTAAEIYSFLRCYLITHAHLDHISGLVLSAGSFRGPRKRIYATKETLDDLENIFSDRIWPNLASWNEADDNYKLLYSLLTVDNKYRNVYPNVSVRTIPINHGQNDSGHYGSVAFFIRHDVRQQEFLFFGDVEPDAVAATPQTINVWRAAAPKIPLTLSAIFIECSWPTGRSDDMLFGHLNPVHLVNELGVLATEVVRFRRGEHASVRTRPMRKKQRKNPISPDDIAGALDGLRVYIMHCKDDLDSDPEKPMRDIIVPQVRALVEQKRLGAEIIAVRQGLHIEI</sequence>
<dbReference type="PRINTS" id="PR00388">
    <property type="entry name" value="PDIESTERASE2"/>
</dbReference>
<dbReference type="Pfam" id="PF02112">
    <property type="entry name" value="PDEase_II"/>
    <property type="match status" value="1"/>
</dbReference>
<dbReference type="InterPro" id="IPR000396">
    <property type="entry name" value="Pdiesterase2"/>
</dbReference>
<reference evidence="1" key="1">
    <citation type="submission" date="2021-02" db="EMBL/GenBank/DDBJ databases">
        <authorList>
            <person name="Nieuwenhuis M."/>
            <person name="Van De Peppel L.J.J."/>
        </authorList>
    </citation>
    <scope>NUCLEOTIDE SEQUENCE</scope>
    <source>
        <strain evidence="1">D49</strain>
    </source>
</reference>
<dbReference type="CDD" id="cd07735">
    <property type="entry name" value="class_II_PDE_MBL-fold"/>
    <property type="match status" value="1"/>
</dbReference>
<dbReference type="GO" id="GO:1902660">
    <property type="term" value="P:negative regulation of glucose mediated signaling pathway"/>
    <property type="evidence" value="ECO:0007669"/>
    <property type="project" value="TreeGrafter"/>
</dbReference>
<protein>
    <recommendedName>
        <fullName evidence="3">3',5'-cyclic-nucleotide phosphodiesterase</fullName>
    </recommendedName>
</protein>
<organism evidence="1 2">
    <name type="scientific">Sphagnurus paluster</name>
    <dbReference type="NCBI Taxonomy" id="117069"/>
    <lineage>
        <taxon>Eukaryota</taxon>
        <taxon>Fungi</taxon>
        <taxon>Dikarya</taxon>
        <taxon>Basidiomycota</taxon>
        <taxon>Agaricomycotina</taxon>
        <taxon>Agaricomycetes</taxon>
        <taxon>Agaricomycetidae</taxon>
        <taxon>Agaricales</taxon>
        <taxon>Tricholomatineae</taxon>
        <taxon>Lyophyllaceae</taxon>
        <taxon>Sphagnurus</taxon>
    </lineage>
</organism>
<accession>A0A9P7FV84</accession>
<dbReference type="OrthoDB" id="258495at2759"/>
<proteinExistence type="predicted"/>
<dbReference type="EMBL" id="JABCKI010005808">
    <property type="protein sequence ID" value="KAG5637714.1"/>
    <property type="molecule type" value="Genomic_DNA"/>
</dbReference>
<dbReference type="GO" id="GO:0004115">
    <property type="term" value="F:3',5'-cyclic-AMP phosphodiesterase activity"/>
    <property type="evidence" value="ECO:0007669"/>
    <property type="project" value="InterPro"/>
</dbReference>
<evidence type="ECO:0000313" key="2">
    <source>
        <dbReference type="Proteomes" id="UP000717328"/>
    </source>
</evidence>
<gene>
    <name evidence="1" type="ORF">H0H81_003478</name>
</gene>
<dbReference type="GO" id="GO:0006198">
    <property type="term" value="P:cAMP catabolic process"/>
    <property type="evidence" value="ECO:0007669"/>
    <property type="project" value="InterPro"/>
</dbReference>
<dbReference type="AlphaFoldDB" id="A0A9P7FV84"/>
<keyword evidence="2" id="KW-1185">Reference proteome</keyword>
<dbReference type="SUPFAM" id="SSF56281">
    <property type="entry name" value="Metallo-hydrolase/oxidoreductase"/>
    <property type="match status" value="1"/>
</dbReference>
<dbReference type="PANTHER" id="PTHR28283:SF1">
    <property type="entry name" value="3',5'-CYCLIC-NUCLEOTIDE PHOSPHODIESTERASE 1"/>
    <property type="match status" value="1"/>
</dbReference>